<evidence type="ECO:0000313" key="2">
    <source>
        <dbReference type="Proteomes" id="UP001162480"/>
    </source>
</evidence>
<name>A0AA36F8W5_OCTVU</name>
<evidence type="ECO:0000313" key="1">
    <source>
        <dbReference type="EMBL" id="CAI9726338.1"/>
    </source>
</evidence>
<proteinExistence type="predicted"/>
<protein>
    <submittedName>
        <fullName evidence="1">Uncharacterized protein</fullName>
    </submittedName>
</protein>
<accession>A0AA36F8W5</accession>
<keyword evidence="2" id="KW-1185">Reference proteome</keyword>
<dbReference type="Proteomes" id="UP001162480">
    <property type="component" value="Chromosome 7"/>
</dbReference>
<dbReference type="EMBL" id="OX597820">
    <property type="protein sequence ID" value="CAI9726338.1"/>
    <property type="molecule type" value="Genomic_DNA"/>
</dbReference>
<gene>
    <name evidence="1" type="ORF">OCTVUL_1B016379</name>
</gene>
<dbReference type="AlphaFoldDB" id="A0AA36F8W5"/>
<reference evidence="1" key="1">
    <citation type="submission" date="2023-08" db="EMBL/GenBank/DDBJ databases">
        <authorList>
            <person name="Alioto T."/>
            <person name="Alioto T."/>
            <person name="Gomez Garrido J."/>
        </authorList>
    </citation>
    <scope>NUCLEOTIDE SEQUENCE</scope>
</reference>
<sequence length="69" mass="8191">MTFQGLKSKFEHRICEDRLYEVKDLFITYNIIVQFEQVLRGFPPSLTRRFWIGLGVDSLYNTKSINLFG</sequence>
<organism evidence="1 2">
    <name type="scientific">Octopus vulgaris</name>
    <name type="common">Common octopus</name>
    <dbReference type="NCBI Taxonomy" id="6645"/>
    <lineage>
        <taxon>Eukaryota</taxon>
        <taxon>Metazoa</taxon>
        <taxon>Spiralia</taxon>
        <taxon>Lophotrochozoa</taxon>
        <taxon>Mollusca</taxon>
        <taxon>Cephalopoda</taxon>
        <taxon>Coleoidea</taxon>
        <taxon>Octopodiformes</taxon>
        <taxon>Octopoda</taxon>
        <taxon>Incirrata</taxon>
        <taxon>Octopodidae</taxon>
        <taxon>Octopus</taxon>
    </lineage>
</organism>